<protein>
    <submittedName>
        <fullName evidence="2">PQQ-dependent catabolism-associated CXXCW motif protein</fullName>
    </submittedName>
</protein>
<evidence type="ECO:0000259" key="1">
    <source>
        <dbReference type="PROSITE" id="PS50206"/>
    </source>
</evidence>
<dbReference type="Pfam" id="PF00581">
    <property type="entry name" value="Rhodanese"/>
    <property type="match status" value="1"/>
</dbReference>
<accession>A0A6S6TW91</accession>
<gene>
    <name evidence="2" type="ORF">HELGO_WM42287</name>
</gene>
<dbReference type="CDD" id="cd00158">
    <property type="entry name" value="RHOD"/>
    <property type="match status" value="1"/>
</dbReference>
<name>A0A6S6TW91_9GAMM</name>
<dbReference type="InterPro" id="IPR022376">
    <property type="entry name" value="PQQ_CXXCW"/>
</dbReference>
<dbReference type="SUPFAM" id="SSF52821">
    <property type="entry name" value="Rhodanese/Cell cycle control phosphatase"/>
    <property type="match status" value="1"/>
</dbReference>
<reference evidence="2" key="1">
    <citation type="submission" date="2020-01" db="EMBL/GenBank/DDBJ databases">
        <authorList>
            <person name="Meier V. D."/>
            <person name="Meier V D."/>
        </authorList>
    </citation>
    <scope>NUCLEOTIDE SEQUENCE</scope>
    <source>
        <strain evidence="2">HLG_WM_MAG_09</strain>
    </source>
</reference>
<dbReference type="NCBIfam" id="TIGR03865">
    <property type="entry name" value="PQQ_CXXCW"/>
    <property type="match status" value="1"/>
</dbReference>
<dbReference type="EMBL" id="CACVAT010000379">
    <property type="protein sequence ID" value="CAA6823714.1"/>
    <property type="molecule type" value="Genomic_DNA"/>
</dbReference>
<dbReference type="PROSITE" id="PS50206">
    <property type="entry name" value="RHODANESE_3"/>
    <property type="match status" value="1"/>
</dbReference>
<dbReference type="InterPro" id="IPR001763">
    <property type="entry name" value="Rhodanese-like_dom"/>
</dbReference>
<evidence type="ECO:0000313" key="2">
    <source>
        <dbReference type="EMBL" id="CAA6823714.1"/>
    </source>
</evidence>
<dbReference type="InterPro" id="IPR036873">
    <property type="entry name" value="Rhodanese-like_dom_sf"/>
</dbReference>
<sequence length="215" mass="24212">MSEGFFSRTVRPPISTLSVAGGLALLCLTQVSTACMPSDAPLPEKAESSAPVCERTKEMPSELRMKQYRGITPECVPKGQTLDIPGLQQLLATEDPVLIDVWAIVRSVDDDFGSMWLPNEEHYSLPGAIWLPNVGYGKVKPDIEQYLQDNLQRLTQGNKHKPLVFFCVMDCWMSWNAVQRVVDYGYTRVYWYRDGTDSWNEAGLPLVEVQPVELK</sequence>
<feature type="domain" description="Rhodanese" evidence="1">
    <location>
        <begin position="144"/>
        <end position="208"/>
    </location>
</feature>
<dbReference type="AlphaFoldDB" id="A0A6S6TW91"/>
<organism evidence="2">
    <name type="scientific">uncultured Thiotrichaceae bacterium</name>
    <dbReference type="NCBI Taxonomy" id="298394"/>
    <lineage>
        <taxon>Bacteria</taxon>
        <taxon>Pseudomonadati</taxon>
        <taxon>Pseudomonadota</taxon>
        <taxon>Gammaproteobacteria</taxon>
        <taxon>Thiotrichales</taxon>
        <taxon>Thiotrichaceae</taxon>
        <taxon>environmental samples</taxon>
    </lineage>
</organism>
<dbReference type="Gene3D" id="3.40.250.10">
    <property type="entry name" value="Rhodanese-like domain"/>
    <property type="match status" value="1"/>
</dbReference>
<proteinExistence type="predicted"/>